<protein>
    <submittedName>
        <fullName evidence="3">Uncharacterized protein</fullName>
    </submittedName>
</protein>
<organism evidence="3 4">
    <name type="scientific">Pinctada imbricata</name>
    <name type="common">Atlantic pearl-oyster</name>
    <name type="synonym">Pinctada martensii</name>
    <dbReference type="NCBI Taxonomy" id="66713"/>
    <lineage>
        <taxon>Eukaryota</taxon>
        <taxon>Metazoa</taxon>
        <taxon>Spiralia</taxon>
        <taxon>Lophotrochozoa</taxon>
        <taxon>Mollusca</taxon>
        <taxon>Bivalvia</taxon>
        <taxon>Autobranchia</taxon>
        <taxon>Pteriomorphia</taxon>
        <taxon>Pterioida</taxon>
        <taxon>Pterioidea</taxon>
        <taxon>Pteriidae</taxon>
        <taxon>Pinctada</taxon>
    </lineage>
</organism>
<keyword evidence="1" id="KW-0175">Coiled coil</keyword>
<feature type="coiled-coil region" evidence="1">
    <location>
        <begin position="104"/>
        <end position="138"/>
    </location>
</feature>
<feature type="region of interest" description="Disordered" evidence="2">
    <location>
        <begin position="1"/>
        <end position="28"/>
    </location>
</feature>
<name>A0AA88XEJ2_PINIB</name>
<evidence type="ECO:0000256" key="1">
    <source>
        <dbReference type="SAM" id="Coils"/>
    </source>
</evidence>
<evidence type="ECO:0000313" key="3">
    <source>
        <dbReference type="EMBL" id="KAK3083938.1"/>
    </source>
</evidence>
<reference evidence="3" key="1">
    <citation type="submission" date="2019-08" db="EMBL/GenBank/DDBJ databases">
        <title>The improved chromosome-level genome for the pearl oyster Pinctada fucata martensii using PacBio sequencing and Hi-C.</title>
        <authorList>
            <person name="Zheng Z."/>
        </authorList>
    </citation>
    <scope>NUCLEOTIDE SEQUENCE</scope>
    <source>
        <strain evidence="3">ZZ-2019</strain>
        <tissue evidence="3">Adductor muscle</tissue>
    </source>
</reference>
<dbReference type="Proteomes" id="UP001186944">
    <property type="component" value="Unassembled WGS sequence"/>
</dbReference>
<evidence type="ECO:0000313" key="4">
    <source>
        <dbReference type="Proteomes" id="UP001186944"/>
    </source>
</evidence>
<gene>
    <name evidence="3" type="ORF">FSP39_005658</name>
</gene>
<comment type="caution">
    <text evidence="3">The sequence shown here is derived from an EMBL/GenBank/DDBJ whole genome shotgun (WGS) entry which is preliminary data.</text>
</comment>
<dbReference type="EMBL" id="VSWD01000013">
    <property type="protein sequence ID" value="KAK3083938.1"/>
    <property type="molecule type" value="Genomic_DNA"/>
</dbReference>
<dbReference type="AlphaFoldDB" id="A0AA88XEJ2"/>
<sequence length="293" mass="33035">MSKQASKTYKRKQPESTSPLENPRSLRRRHHSITMSSPALNPVPEGLPLHPQNTDMSQMSVGQLSNPLIVNAIVPILSAALTPLINQTIQSAVHSAIAPLSTKVAQQEQQIAVLQSTNAELVERVADLENYVEELEQYGRRTSLRFHNVAVPSDSNSDNVIVDLVNKKLGVKITHDDINRSHPVGRPNQSGRRQLICRFRNWKLKNEIFMKKKHLKTDPDRIFITEDLTRYRQSIVSNISRAKKSNHVHSFWTNDGRIFLKLSESGEKHLVRSVADLERLVPMLAREAADAAS</sequence>
<proteinExistence type="predicted"/>
<keyword evidence="4" id="KW-1185">Reference proteome</keyword>
<accession>A0AA88XEJ2</accession>
<evidence type="ECO:0000256" key="2">
    <source>
        <dbReference type="SAM" id="MobiDB-lite"/>
    </source>
</evidence>